<dbReference type="AlphaFoldDB" id="A0A1A9VEM7"/>
<feature type="region of interest" description="Disordered" evidence="1">
    <location>
        <begin position="149"/>
        <end position="201"/>
    </location>
</feature>
<dbReference type="Proteomes" id="UP000078200">
    <property type="component" value="Unassembled WGS sequence"/>
</dbReference>
<evidence type="ECO:0000256" key="1">
    <source>
        <dbReference type="SAM" id="MobiDB-lite"/>
    </source>
</evidence>
<dbReference type="EnsemblMetazoa" id="GAUT034914-RA">
    <property type="protein sequence ID" value="GAUT034914-PA"/>
    <property type="gene ID" value="GAUT034914"/>
</dbReference>
<reference evidence="2" key="1">
    <citation type="submission" date="2020-05" db="UniProtKB">
        <authorList>
            <consortium name="EnsemblMetazoa"/>
        </authorList>
    </citation>
    <scope>IDENTIFICATION</scope>
    <source>
        <strain evidence="2">TTRI</strain>
    </source>
</reference>
<proteinExistence type="predicted"/>
<evidence type="ECO:0000313" key="3">
    <source>
        <dbReference type="Proteomes" id="UP000078200"/>
    </source>
</evidence>
<feature type="compositionally biased region" description="Basic and acidic residues" evidence="1">
    <location>
        <begin position="167"/>
        <end position="180"/>
    </location>
</feature>
<name>A0A1A9VEM7_GLOAU</name>
<feature type="compositionally biased region" description="Basic and acidic residues" evidence="1">
    <location>
        <begin position="187"/>
        <end position="201"/>
    </location>
</feature>
<organism evidence="2 3">
    <name type="scientific">Glossina austeni</name>
    <name type="common">Savannah tsetse fly</name>
    <dbReference type="NCBI Taxonomy" id="7395"/>
    <lineage>
        <taxon>Eukaryota</taxon>
        <taxon>Metazoa</taxon>
        <taxon>Ecdysozoa</taxon>
        <taxon>Arthropoda</taxon>
        <taxon>Hexapoda</taxon>
        <taxon>Insecta</taxon>
        <taxon>Pterygota</taxon>
        <taxon>Neoptera</taxon>
        <taxon>Endopterygota</taxon>
        <taxon>Diptera</taxon>
        <taxon>Brachycera</taxon>
        <taxon>Muscomorpha</taxon>
        <taxon>Hippoboscoidea</taxon>
        <taxon>Glossinidae</taxon>
        <taxon>Glossina</taxon>
    </lineage>
</organism>
<keyword evidence="3" id="KW-1185">Reference proteome</keyword>
<accession>A0A1A9VEM7</accession>
<sequence length="263" mass="30296">MEYNDITVSTLECGKKKSYAGMDIRTMQFPVMATNNIIPKTMAQIVFCSQGNSYGRVGEGNKHSAIIFVGIMLRISFDLFQPCLAYQAYLAQVDFYNNLICSANPISCKDARREKFRFFTFSQSTIIELPEAQESFIVKLDCLLESDGWKTDNRGPQQEEQEEEEEGKEKEQEEEEKAKEQEEEEENSKGQEEEEKAKDREEERSFIPCFQAFFYHISGPKLLKEKGLNLQFCCSGNTFEVLDLSFLRHHDKDDSVLVLSMSL</sequence>
<evidence type="ECO:0000313" key="2">
    <source>
        <dbReference type="EnsemblMetazoa" id="GAUT034914-PA"/>
    </source>
</evidence>
<dbReference type="VEuPathDB" id="VectorBase:GAUT034914"/>
<protein>
    <submittedName>
        <fullName evidence="2">Uncharacterized protein</fullName>
    </submittedName>
</protein>